<feature type="compositionally biased region" description="Polar residues" evidence="1">
    <location>
        <begin position="162"/>
        <end position="171"/>
    </location>
</feature>
<feature type="compositionally biased region" description="Polar residues" evidence="1">
    <location>
        <begin position="216"/>
        <end position="231"/>
    </location>
</feature>
<sequence>MYNINVIGYDNDKKYWAKTRKKIVVGNLPLAIRDDDVIAALRPYCRVVSLTHEVVSSGGYTWTTGNTEAFVLLNEGRKLHQLPAKLVIISKGESTPAYITYGVRCSKCHRQGHRRAICPLGINGGRHQDLRQGPVSRPPSSKPMPSNNSALSPPAAESSAAIKQTNSTHSSPAAAPGANIPVHPQETPTPEPPFPTPSTSQLLPRPEPFLTIIDPTATSKKTTHNKTAPSIQSSTSMTQTMQPFQESREILIGRVEGIFEQMNADSFLYSLYEEHVITYVRISNGEPVKVDRMTEDSSMQRMTEVEDEYFADALTYMQPHYEDLVGRLADAIRGLAVPRAEEGLISPFGGSHATSSLLPYSHLQRTTPASISHFKAKRLSIILRQNTRFWHSSRTSTSKGSGSEVHLDEDIQDILEYLYDSGSEIDDEVKDPDYKNSASDELEFEEEEREEIPAKRPRLEVAPVRMLTTCRDTSTAAAGSNVAAGTWRKDDPSPPNSSPFHQNIFKSIKEETNRYARSIIDRESKKGPLKPHGMLAKWKAVSVAQIKLFFCVIIHMSLVKKPGMKDYWSTHGFLKNAFCQSINMPRTLFMRILSMLHLNDNSKYIEYGKPGHDRLFKIRPVLESLIYSFGNAYTPQQNLTIDEAMCPFRGRVGFRVYIKGKPHKYGINIFQICEAVSGYAYNLDIYTGKDPEQPEHNSIPNLVDRLAKRFYGQGYHIYFDRWFSSPELFDKLWEKKTLAVGTVMPSRKTMPKTEFSQKLKRGEIIKMRRKHLLAIKWKDVRDVFMLSTVHEGKMMPVKPKTPTREELFKPDAVIDYNKGKVGVDRSDQMMAYYSFSRKTLKWWKKIFFHLFSLCFVNGNIIYNKENPDKKISLKDFYLAVGGELLNQASIEHSEKETTSKTDVARLLGKHYCYKIAPESGKAVQRRCKVCADSAKHKTGKAARKDTRFECKQCKIPLCVGECFEKYHTEMKYWE</sequence>
<dbReference type="InterPro" id="IPR032718">
    <property type="entry name" value="PGBD4_Znf_C"/>
</dbReference>
<feature type="compositionally biased region" description="Pro residues" evidence="1">
    <location>
        <begin position="187"/>
        <end position="196"/>
    </location>
</feature>
<reference evidence="4 5" key="1">
    <citation type="submission" date="2022-01" db="EMBL/GenBank/DDBJ databases">
        <title>A chromosomal length assembly of Cordylochernes scorpioides.</title>
        <authorList>
            <person name="Zeh D."/>
            <person name="Zeh J."/>
        </authorList>
    </citation>
    <scope>NUCLEOTIDE SEQUENCE [LARGE SCALE GENOMIC DNA]</scope>
    <source>
        <strain evidence="4">IN4F17</strain>
        <tissue evidence="4">Whole Body</tissue>
    </source>
</reference>
<evidence type="ECO:0000256" key="1">
    <source>
        <dbReference type="SAM" id="MobiDB-lite"/>
    </source>
</evidence>
<feature type="domain" description="PiggyBac transposable element-derived protein 4 C-terminal zinc-finger" evidence="2">
    <location>
        <begin position="918"/>
        <end position="967"/>
    </location>
</feature>
<keyword evidence="5" id="KW-1185">Reference proteome</keyword>
<feature type="domain" description="PiggyBac transposable element-derived protein" evidence="3">
    <location>
        <begin position="500"/>
        <end position="858"/>
    </location>
</feature>
<feature type="compositionally biased region" description="Low complexity" evidence="1">
    <location>
        <begin position="143"/>
        <end position="161"/>
    </location>
</feature>
<evidence type="ECO:0000259" key="3">
    <source>
        <dbReference type="Pfam" id="PF13843"/>
    </source>
</evidence>
<dbReference type="InterPro" id="IPR029526">
    <property type="entry name" value="PGBD"/>
</dbReference>
<dbReference type="EMBL" id="CP092873">
    <property type="protein sequence ID" value="UYV73855.1"/>
    <property type="molecule type" value="Genomic_DNA"/>
</dbReference>
<organism evidence="4 5">
    <name type="scientific">Cordylochernes scorpioides</name>
    <dbReference type="NCBI Taxonomy" id="51811"/>
    <lineage>
        <taxon>Eukaryota</taxon>
        <taxon>Metazoa</taxon>
        <taxon>Ecdysozoa</taxon>
        <taxon>Arthropoda</taxon>
        <taxon>Chelicerata</taxon>
        <taxon>Arachnida</taxon>
        <taxon>Pseudoscorpiones</taxon>
        <taxon>Cheliferoidea</taxon>
        <taxon>Chernetidae</taxon>
        <taxon>Cordylochernes</taxon>
    </lineage>
</organism>
<dbReference type="Pfam" id="PF13842">
    <property type="entry name" value="zf-Tnp_2"/>
    <property type="match status" value="1"/>
</dbReference>
<evidence type="ECO:0000313" key="5">
    <source>
        <dbReference type="Proteomes" id="UP001235939"/>
    </source>
</evidence>
<dbReference type="PANTHER" id="PTHR46599">
    <property type="entry name" value="PIGGYBAC TRANSPOSABLE ELEMENT-DERIVED PROTEIN 4"/>
    <property type="match status" value="1"/>
</dbReference>
<evidence type="ECO:0000313" key="4">
    <source>
        <dbReference type="EMBL" id="UYV73855.1"/>
    </source>
</evidence>
<protein>
    <submittedName>
        <fullName evidence="4">PGBD5</fullName>
    </submittedName>
</protein>
<feature type="region of interest" description="Disordered" evidence="1">
    <location>
        <begin position="475"/>
        <end position="501"/>
    </location>
</feature>
<dbReference type="Proteomes" id="UP001235939">
    <property type="component" value="Chromosome 11"/>
</dbReference>
<gene>
    <name evidence="4" type="ORF">LAZ67_11001150</name>
</gene>
<name>A0ABY6KYA8_9ARAC</name>
<evidence type="ECO:0000259" key="2">
    <source>
        <dbReference type="Pfam" id="PF13842"/>
    </source>
</evidence>
<feature type="compositionally biased region" description="Acidic residues" evidence="1">
    <location>
        <begin position="440"/>
        <end position="450"/>
    </location>
</feature>
<dbReference type="PANTHER" id="PTHR46599:SF3">
    <property type="entry name" value="PIGGYBAC TRANSPOSABLE ELEMENT-DERIVED PROTEIN 4"/>
    <property type="match status" value="1"/>
</dbReference>
<proteinExistence type="predicted"/>
<feature type="region of interest" description="Disordered" evidence="1">
    <location>
        <begin position="119"/>
        <end position="240"/>
    </location>
</feature>
<accession>A0ABY6KYA8</accession>
<dbReference type="Pfam" id="PF13843">
    <property type="entry name" value="DDE_Tnp_1_7"/>
    <property type="match status" value="1"/>
</dbReference>
<feature type="region of interest" description="Disordered" evidence="1">
    <location>
        <begin position="425"/>
        <end position="455"/>
    </location>
</feature>